<proteinExistence type="predicted"/>
<feature type="compositionally biased region" description="Basic and acidic residues" evidence="1">
    <location>
        <begin position="562"/>
        <end position="577"/>
    </location>
</feature>
<feature type="compositionally biased region" description="Polar residues" evidence="1">
    <location>
        <begin position="1608"/>
        <end position="1633"/>
    </location>
</feature>
<feature type="compositionally biased region" description="Basic and acidic residues" evidence="1">
    <location>
        <begin position="1111"/>
        <end position="1130"/>
    </location>
</feature>
<feature type="compositionally biased region" description="Basic and acidic residues" evidence="1">
    <location>
        <begin position="530"/>
        <end position="548"/>
    </location>
</feature>
<feature type="region of interest" description="Disordered" evidence="1">
    <location>
        <begin position="890"/>
        <end position="964"/>
    </location>
</feature>
<feature type="region of interest" description="Disordered" evidence="1">
    <location>
        <begin position="530"/>
        <end position="596"/>
    </location>
</feature>
<reference evidence="3" key="1">
    <citation type="journal article" date="2023" name="Mol. Biol. Evol.">
        <title>Third-Generation Sequencing Reveals the Adaptive Role of the Epigenome in Three Deep-Sea Polychaetes.</title>
        <authorList>
            <person name="Perez M."/>
            <person name="Aroh O."/>
            <person name="Sun Y."/>
            <person name="Lan Y."/>
            <person name="Juniper S.K."/>
            <person name="Young C.R."/>
            <person name="Angers B."/>
            <person name="Qian P.Y."/>
        </authorList>
    </citation>
    <scope>NUCLEOTIDE SEQUENCE</scope>
    <source>
        <strain evidence="3">P08H-3</strain>
    </source>
</reference>
<dbReference type="PANTHER" id="PTHR31709:SF3">
    <property type="entry name" value="LEUCINE ZIPPER PROTEIN 4-RELATED"/>
    <property type="match status" value="1"/>
</dbReference>
<feature type="compositionally biased region" description="Polar residues" evidence="1">
    <location>
        <begin position="1086"/>
        <end position="1108"/>
    </location>
</feature>
<dbReference type="Proteomes" id="UP001208570">
    <property type="component" value="Unassembled WGS sequence"/>
</dbReference>
<dbReference type="InterPro" id="IPR012677">
    <property type="entry name" value="Nucleotide-bd_a/b_plait_sf"/>
</dbReference>
<feature type="compositionally biased region" description="Basic and acidic residues" evidence="1">
    <location>
        <begin position="1263"/>
        <end position="1274"/>
    </location>
</feature>
<feature type="compositionally biased region" description="Polar residues" evidence="1">
    <location>
        <begin position="1134"/>
        <end position="1197"/>
    </location>
</feature>
<dbReference type="Gene3D" id="3.30.70.330">
    <property type="match status" value="1"/>
</dbReference>
<feature type="compositionally biased region" description="Low complexity" evidence="1">
    <location>
        <begin position="1221"/>
        <end position="1253"/>
    </location>
</feature>
<evidence type="ECO:0000313" key="3">
    <source>
        <dbReference type="EMBL" id="KAK2163695.1"/>
    </source>
</evidence>
<feature type="compositionally biased region" description="Basic and acidic residues" evidence="1">
    <location>
        <begin position="1384"/>
        <end position="1393"/>
    </location>
</feature>
<feature type="compositionally biased region" description="Polar residues" evidence="1">
    <location>
        <begin position="1511"/>
        <end position="1543"/>
    </location>
</feature>
<evidence type="ECO:0000259" key="2">
    <source>
        <dbReference type="PROSITE" id="PS51154"/>
    </source>
</evidence>
<feature type="compositionally biased region" description="Polar residues" evidence="1">
    <location>
        <begin position="1341"/>
        <end position="1350"/>
    </location>
</feature>
<evidence type="ECO:0000256" key="1">
    <source>
        <dbReference type="SAM" id="MobiDB-lite"/>
    </source>
</evidence>
<feature type="domain" description="Macro" evidence="2">
    <location>
        <begin position="667"/>
        <end position="854"/>
    </location>
</feature>
<feature type="compositionally biased region" description="Basic and acidic residues" evidence="1">
    <location>
        <begin position="890"/>
        <end position="948"/>
    </location>
</feature>
<dbReference type="InterPro" id="IPR002589">
    <property type="entry name" value="Macro_dom"/>
</dbReference>
<dbReference type="Gene3D" id="3.40.220.10">
    <property type="entry name" value="Leucine Aminopeptidase, subunit E, domain 1"/>
    <property type="match status" value="1"/>
</dbReference>
<dbReference type="SMART" id="SM00506">
    <property type="entry name" value="A1pp"/>
    <property type="match status" value="1"/>
</dbReference>
<dbReference type="EMBL" id="JAODUP010000075">
    <property type="protein sequence ID" value="KAK2163695.1"/>
    <property type="molecule type" value="Genomic_DNA"/>
</dbReference>
<feature type="compositionally biased region" description="Polar residues" evidence="1">
    <location>
        <begin position="1407"/>
        <end position="1428"/>
    </location>
</feature>
<dbReference type="InterPro" id="IPR043472">
    <property type="entry name" value="Macro_dom-like"/>
</dbReference>
<feature type="compositionally biased region" description="Acidic residues" evidence="1">
    <location>
        <begin position="949"/>
        <end position="959"/>
    </location>
</feature>
<feature type="compositionally biased region" description="Polar residues" evidence="1">
    <location>
        <begin position="1278"/>
        <end position="1311"/>
    </location>
</feature>
<gene>
    <name evidence="3" type="ORF">LSH36_75g10003</name>
</gene>
<organism evidence="3 4">
    <name type="scientific">Paralvinella palmiformis</name>
    <dbReference type="NCBI Taxonomy" id="53620"/>
    <lineage>
        <taxon>Eukaryota</taxon>
        <taxon>Metazoa</taxon>
        <taxon>Spiralia</taxon>
        <taxon>Lophotrochozoa</taxon>
        <taxon>Annelida</taxon>
        <taxon>Polychaeta</taxon>
        <taxon>Sedentaria</taxon>
        <taxon>Canalipalpata</taxon>
        <taxon>Terebellida</taxon>
        <taxon>Terebelliformia</taxon>
        <taxon>Alvinellidae</taxon>
        <taxon>Paralvinella</taxon>
    </lineage>
</organism>
<dbReference type="Pfam" id="PF23085">
    <property type="entry name" value="RRM_PARP14_3"/>
    <property type="match status" value="1"/>
</dbReference>
<feature type="compositionally biased region" description="Basic and acidic residues" evidence="1">
    <location>
        <begin position="1198"/>
        <end position="1218"/>
    </location>
</feature>
<feature type="compositionally biased region" description="Polar residues" evidence="1">
    <location>
        <begin position="1456"/>
        <end position="1468"/>
    </location>
</feature>
<dbReference type="PROSITE" id="PS51154">
    <property type="entry name" value="MACRO"/>
    <property type="match status" value="1"/>
</dbReference>
<evidence type="ECO:0000313" key="4">
    <source>
        <dbReference type="Proteomes" id="UP001208570"/>
    </source>
</evidence>
<feature type="compositionally biased region" description="Low complexity" evidence="1">
    <location>
        <begin position="1370"/>
        <end position="1380"/>
    </location>
</feature>
<accession>A0AAD9K4B5</accession>
<dbReference type="InterPro" id="IPR052690">
    <property type="entry name" value="Antho-RFamide"/>
</dbReference>
<feature type="region of interest" description="Disordered" evidence="1">
    <location>
        <begin position="980"/>
        <end position="1641"/>
    </location>
</feature>
<feature type="compositionally biased region" description="Basic and acidic residues" evidence="1">
    <location>
        <begin position="1063"/>
        <end position="1082"/>
    </location>
</feature>
<sequence>MTTESIIVSHLSDKVTHSDLVKNFTDGHNGGNVIQYVLYPLAADSTKALVAFHNAKAVHSVLKHKHIILGQHVKVQPAPRQEIPVPLTCASQSSFTQIRIVIFSKQAYQTCTAEVDPLLLATIENPEKCLKHLEKDFGLRLIRDTDNSISIQLQGSFLQIQSAQAVLDQEYCSAIQRQQQEIHTIGLASSKHLSHHHLEIWNSRYKHKHLDESFMSDLTDDGMSVVSMPAMHIRPHKSGHLDAGGASAATSYDDILGSRTENDLESQLAVPEDDQIEAEKKACQDPPIQAQVVDQVQSAPIIRPANQYLTEASLPSLSQEHSVMSGIEVEGDASIVEAERQGNYLTLKLDGHILNYMYKVQKRRIAEIEKHYDVKVSIDNGNILIEPARPKGANVDALSKAKQDLVSIYRDVYYNVVKEEVSFDPEHLQRDVLEAVIAAVKKAFSKTMVFGDLIFNGSIILVGEWKHVSVAADWIREKLALKKTSARRSKKQQGLHSEMLLDSTGKPKMMLVMDSNQISKDEAKEHIKDRMAHLSREKQRSGKDERLTKSMPSPYLGGEDVTSPKKTRDEEDQHLWRSDVIGSSADDEKHESSPLKQLQQEMAEDARKYKDDFLLETPQEDQTAAKRGEGLDQFLGLSRPSDVIAKTSVANDHQMPGAFPLEDNNWWEVMEMVSQSGVLVRVCHGDITKANVEAIVSAANDRLHNIGGVARAIAYAAGPEFDTSCITYVAKYGNLKVGEVISIPVQRSHLSWSNVLLVVGPMWCLYVNKDVCAQMLCETFKNVLNYAGHVLKLKSLAMPAISTGIYGVPADICANALYNAIQSCDGSSSLRELLIVTLDEETTEMISVIFQQLEEVHKEAGYETDTSSFFQDVKKTEEYTEVKVEEQTDVIQKKDTGEQSASKEKSRKEEMESQEEREVCVEERRDHVEDGRDAEDRKAYNEDLKTGEESQEEEGEDWNEADKEDYNALIKVAKEVVSHAMPHQVDEEDEDLPVLKKAIEGLESDDFDVVKKSDSGMTFAPTKRHDVQSERADVKQSPTGSDVQSPRGSSVQSARGSGVQSPREGDVQSVIRDKILSPREIDVQSPRGSDVQSPRGSSVQSARGSGVQSPREGDVQSLRRDKILSPREIDVQSPRGSGVQSPRGSGVQSPRGSGVQSPRGSDIQSPRGSDIQSPRGSDIQSPRGSDVQSSRGSSVQSPKERDVQSLRRDNILSPREIDVQSPRGSGVQSPRGSGVQSSRGSGVQSARGSGVQSPTEGGVQSLRQDKILSPREIDVQSPRGSGVQSPRGSGVQSPRGSGVQSPRGSGVQSPNGPEILSPREATQSPRGAYIQSPRGIGVHSSGGSKVQSPRGSDFKSLTEANVQSPRGADVQSSQGSGVQSPRGTDFKSLREADISSPRGIQSPRAVNVQSLRTDNVESPRQSDISSSRGRGIQSFRMINVQSPREADVQSPRGSEVHSSIGSGVQSPRGSDFKSPREVNSESPRIENLQSPRESDIYTPRGRGIQSPRMVNVQSPRGSGVQSPRGSGVQSPRGSGVHSSTGSGIRSPIGSDFKSPTGRGIQSPRMVNVEPPQEYGTQSSRVSGGQSPRTDDVQSPRGSGLASPRERSTSSPEIINVQSPTGNGVQSPTGNGVQSPKADGIL</sequence>
<name>A0AAD9K4B5_9ANNE</name>
<feature type="compositionally biased region" description="Polar residues" evidence="1">
    <location>
        <begin position="1036"/>
        <end position="1060"/>
    </location>
</feature>
<protein>
    <recommendedName>
        <fullName evidence="2">Macro domain-containing protein</fullName>
    </recommendedName>
</protein>
<comment type="caution">
    <text evidence="3">The sequence shown here is derived from an EMBL/GenBank/DDBJ whole genome shotgun (WGS) entry which is preliminary data.</text>
</comment>
<dbReference type="Pfam" id="PF01661">
    <property type="entry name" value="Macro"/>
    <property type="match status" value="1"/>
</dbReference>
<feature type="compositionally biased region" description="Basic and acidic residues" evidence="1">
    <location>
        <begin position="1470"/>
        <end position="1479"/>
    </location>
</feature>
<dbReference type="SUPFAM" id="SSF52949">
    <property type="entry name" value="Macro domain-like"/>
    <property type="match status" value="1"/>
</dbReference>
<keyword evidence="4" id="KW-1185">Reference proteome</keyword>
<feature type="compositionally biased region" description="Basic and acidic residues" evidence="1">
    <location>
        <begin position="1023"/>
        <end position="1034"/>
    </location>
</feature>
<dbReference type="PANTHER" id="PTHR31709">
    <property type="entry name" value="LEUCINE ZIPPER PROTEIN 4-RELATED"/>
    <property type="match status" value="1"/>
</dbReference>
<feature type="compositionally biased region" description="Polar residues" evidence="1">
    <location>
        <begin position="1574"/>
        <end position="1587"/>
    </location>
</feature>